<keyword evidence="2" id="KW-0732">Signal</keyword>
<protein>
    <submittedName>
        <fullName evidence="3">Diheme cytochrome c</fullName>
    </submittedName>
</protein>
<organism evidence="3 4">
    <name type="scientific">Thioploca ingrica</name>
    <dbReference type="NCBI Taxonomy" id="40754"/>
    <lineage>
        <taxon>Bacteria</taxon>
        <taxon>Pseudomonadati</taxon>
        <taxon>Pseudomonadota</taxon>
        <taxon>Gammaproteobacteria</taxon>
        <taxon>Thiotrichales</taxon>
        <taxon>Thiotrichaceae</taxon>
        <taxon>Thioploca</taxon>
    </lineage>
</organism>
<reference evidence="3" key="1">
    <citation type="journal article" date="2014" name="ISME J.">
        <title>Ecophysiology of Thioploca ingrica as revealed by the complete genome sequence supplemented with proteomic evidence.</title>
        <authorList>
            <person name="Kojima H."/>
            <person name="Ogura Y."/>
            <person name="Yamamoto N."/>
            <person name="Togashi T."/>
            <person name="Mori H."/>
            <person name="Watanabe T."/>
            <person name="Nemoto F."/>
            <person name="Kurokawa K."/>
            <person name="Hayashi T."/>
            <person name="Fukui M."/>
        </authorList>
    </citation>
    <scope>NUCLEOTIDE SEQUENCE [LARGE SCALE GENOMIC DNA]</scope>
</reference>
<evidence type="ECO:0000256" key="1">
    <source>
        <dbReference type="SAM" id="MobiDB-lite"/>
    </source>
</evidence>
<sequence>MKKSLTFTTITVALLIYLPYLAADDDEQVTPVRNEQYKEECGSCHFAYQPSLLPSRSWQQLMTQLEDHFGENAELEANTQKILTDYLVSRSANSSRDKLATKMMRRLAKNKTPLRITEMPYLKHEHNKIPEKMVTKNAEVKSLSYCDKCHTQAQSGSYLEKDIRIPGYGRWEEKEGKEGKEGKEKDDD</sequence>
<dbReference type="OrthoDB" id="5296814at2"/>
<evidence type="ECO:0000256" key="2">
    <source>
        <dbReference type="SAM" id="SignalP"/>
    </source>
</evidence>
<feature type="chain" id="PRO_5001852873" evidence="2">
    <location>
        <begin position="23"/>
        <end position="188"/>
    </location>
</feature>
<evidence type="ECO:0000313" key="4">
    <source>
        <dbReference type="Proteomes" id="UP000031623"/>
    </source>
</evidence>
<name>A0A090AKB1_9GAMM</name>
<feature type="region of interest" description="Disordered" evidence="1">
    <location>
        <begin position="169"/>
        <end position="188"/>
    </location>
</feature>
<dbReference type="Proteomes" id="UP000031623">
    <property type="component" value="Chromosome"/>
</dbReference>
<dbReference type="InterPro" id="IPR018588">
    <property type="entry name" value="Dihaem_cytochrome-c"/>
</dbReference>
<dbReference type="STRING" id="40754.THII_1148"/>
<feature type="signal peptide" evidence="2">
    <location>
        <begin position="1"/>
        <end position="22"/>
    </location>
</feature>
<dbReference type="AlphaFoldDB" id="A0A090AKB1"/>
<proteinExistence type="predicted"/>
<evidence type="ECO:0000313" key="3">
    <source>
        <dbReference type="EMBL" id="BAP55445.1"/>
    </source>
</evidence>
<keyword evidence="4" id="KW-1185">Reference proteome</keyword>
<gene>
    <name evidence="3" type="ORF">THII_1148</name>
</gene>
<dbReference type="EMBL" id="AP014633">
    <property type="protein sequence ID" value="BAP55445.1"/>
    <property type="molecule type" value="Genomic_DNA"/>
</dbReference>
<dbReference type="HOGENOM" id="CLU_121881_0_0_6"/>
<dbReference type="Pfam" id="PF09626">
    <property type="entry name" value="DHC"/>
    <property type="match status" value="1"/>
</dbReference>
<dbReference type="KEGG" id="tig:THII_1148"/>
<accession>A0A090AKB1</accession>